<feature type="non-terminal residue" evidence="1">
    <location>
        <position position="184"/>
    </location>
</feature>
<sequence length="184" mass="20109">PKFLWEKVAASQRKADDILPMELATEDLGPGPRPSSTVHVLGDSTLRIDDTAAMLLRPPGQSPIPGDLEPITFPTEGRGVALAVSTQPPALQSNDDDPATWEMGIRSDTPADGRSTLACRYESLISSFRHSLRLFTEACSVLEIRNALSSLAEAAMKEAQVELLCEDKARLRVRQERKADVDAW</sequence>
<comment type="caution">
    <text evidence="1">The sequence shown here is derived from an EMBL/GenBank/DDBJ whole genome shotgun (WGS) entry which is preliminary data.</text>
</comment>
<dbReference type="AlphaFoldDB" id="A0A7J6T422"/>
<evidence type="ECO:0000313" key="2">
    <source>
        <dbReference type="Proteomes" id="UP000574390"/>
    </source>
</evidence>
<proteinExistence type="predicted"/>
<organism evidence="1 2">
    <name type="scientific">Perkinsus olseni</name>
    <name type="common">Perkinsus atlanticus</name>
    <dbReference type="NCBI Taxonomy" id="32597"/>
    <lineage>
        <taxon>Eukaryota</taxon>
        <taxon>Sar</taxon>
        <taxon>Alveolata</taxon>
        <taxon>Perkinsozoa</taxon>
        <taxon>Perkinsea</taxon>
        <taxon>Perkinsida</taxon>
        <taxon>Perkinsidae</taxon>
        <taxon>Perkinsus</taxon>
    </lineage>
</organism>
<protein>
    <submittedName>
        <fullName evidence="1">Uncharacterized protein</fullName>
    </submittedName>
</protein>
<reference evidence="1 2" key="1">
    <citation type="submission" date="2020-04" db="EMBL/GenBank/DDBJ databases">
        <title>Perkinsus olseni comparative genomics.</title>
        <authorList>
            <person name="Bogema D.R."/>
        </authorList>
    </citation>
    <scope>NUCLEOTIDE SEQUENCE [LARGE SCALE GENOMIC DNA]</scope>
    <source>
        <strain evidence="1">ATCC PRA-205</strain>
    </source>
</reference>
<dbReference type="EMBL" id="JABANM010010136">
    <property type="protein sequence ID" value="KAF4739845.1"/>
    <property type="molecule type" value="Genomic_DNA"/>
</dbReference>
<evidence type="ECO:0000313" key="1">
    <source>
        <dbReference type="EMBL" id="KAF4739845.1"/>
    </source>
</evidence>
<feature type="non-terminal residue" evidence="1">
    <location>
        <position position="1"/>
    </location>
</feature>
<accession>A0A7J6T422</accession>
<gene>
    <name evidence="1" type="ORF">FOZ62_016078</name>
</gene>
<dbReference type="Proteomes" id="UP000574390">
    <property type="component" value="Unassembled WGS sequence"/>
</dbReference>
<name>A0A7J6T422_PEROL</name>